<evidence type="ECO:0000313" key="1">
    <source>
        <dbReference type="EMBL" id="VAX14429.1"/>
    </source>
</evidence>
<accession>A0A3B1B845</accession>
<protein>
    <recommendedName>
        <fullName evidence="2">STAS/SEC14 domain-containing protein</fullName>
    </recommendedName>
</protein>
<dbReference type="EMBL" id="UOFZ01000175">
    <property type="protein sequence ID" value="VAX14429.1"/>
    <property type="molecule type" value="Genomic_DNA"/>
</dbReference>
<reference evidence="1" key="1">
    <citation type="submission" date="2018-06" db="EMBL/GenBank/DDBJ databases">
        <authorList>
            <person name="Zhirakovskaya E."/>
        </authorList>
    </citation>
    <scope>NUCLEOTIDE SEQUENCE</scope>
</reference>
<sequence>MPAKTVIDIEKNLVIHTIAGGFGLKDIEPAWRAMLVDPKFRAGMNVLWDFSQGIQTSSFSTEDMRHIVSMTAEHIKQRGAEYKLALLASRDLYFGLSRMFEAYGDEIPIEIHAFRSMGEALDWLNE</sequence>
<evidence type="ECO:0008006" key="2">
    <source>
        <dbReference type="Google" id="ProtNLM"/>
    </source>
</evidence>
<organism evidence="1">
    <name type="scientific">hydrothermal vent metagenome</name>
    <dbReference type="NCBI Taxonomy" id="652676"/>
    <lineage>
        <taxon>unclassified sequences</taxon>
        <taxon>metagenomes</taxon>
        <taxon>ecological metagenomes</taxon>
    </lineage>
</organism>
<gene>
    <name evidence="1" type="ORF">MNBD_GAMMA24-2268</name>
</gene>
<dbReference type="AlphaFoldDB" id="A0A3B1B845"/>
<proteinExistence type="predicted"/>
<name>A0A3B1B845_9ZZZZ</name>